<feature type="compositionally biased region" description="Basic and acidic residues" evidence="14">
    <location>
        <begin position="261"/>
        <end position="361"/>
    </location>
</feature>
<comment type="subcellular location">
    <subcellularLocation>
        <location evidence="1">Membrane</location>
        <topology evidence="1">Multi-pass membrane protein</topology>
    </subcellularLocation>
</comment>
<evidence type="ECO:0000256" key="14">
    <source>
        <dbReference type="SAM" id="MobiDB-lite"/>
    </source>
</evidence>
<dbReference type="PANTHER" id="PTHR48020">
    <property type="entry name" value="PROTON MYO-INOSITOL COTRANSPORTER"/>
    <property type="match status" value="1"/>
</dbReference>
<comment type="caution">
    <text evidence="16">The sequence shown here is derived from an EMBL/GenBank/DDBJ whole genome shotgun (WGS) entry which is preliminary data.</text>
</comment>
<feature type="transmembrane region" description="Helical" evidence="15">
    <location>
        <begin position="144"/>
        <end position="167"/>
    </location>
</feature>
<evidence type="ECO:0000256" key="13">
    <source>
        <dbReference type="ARBA" id="ARBA00044780"/>
    </source>
</evidence>
<feature type="transmembrane region" description="Helical" evidence="15">
    <location>
        <begin position="7"/>
        <end position="29"/>
    </location>
</feature>
<evidence type="ECO:0000256" key="7">
    <source>
        <dbReference type="ARBA" id="ARBA00044637"/>
    </source>
</evidence>
<dbReference type="InterPro" id="IPR003663">
    <property type="entry name" value="Sugar/inositol_transpt"/>
</dbReference>
<evidence type="ECO:0000256" key="9">
    <source>
        <dbReference type="ARBA" id="ARBA00044656"/>
    </source>
</evidence>
<dbReference type="Pfam" id="PF00083">
    <property type="entry name" value="Sugar_tr"/>
    <property type="match status" value="2"/>
</dbReference>
<comment type="catalytic activity">
    <reaction evidence="8">
        <text>D-glucose(out) = D-glucose(in)</text>
        <dbReference type="Rhea" id="RHEA:60376"/>
        <dbReference type="ChEBI" id="CHEBI:4167"/>
    </reaction>
    <physiologicalReaction direction="left-to-right" evidence="8">
        <dbReference type="Rhea" id="RHEA:60377"/>
    </physiologicalReaction>
</comment>
<feature type="transmembrane region" description="Helical" evidence="15">
    <location>
        <begin position="537"/>
        <end position="557"/>
    </location>
</feature>
<evidence type="ECO:0000256" key="1">
    <source>
        <dbReference type="ARBA" id="ARBA00004141"/>
    </source>
</evidence>
<feature type="transmembrane region" description="Helical" evidence="15">
    <location>
        <begin position="475"/>
        <end position="497"/>
    </location>
</feature>
<reference evidence="16" key="1">
    <citation type="submission" date="2023-07" db="EMBL/GenBank/DDBJ databases">
        <authorList>
            <consortium name="AG Swart"/>
            <person name="Singh M."/>
            <person name="Singh A."/>
            <person name="Seah K."/>
            <person name="Emmerich C."/>
        </authorList>
    </citation>
    <scope>NUCLEOTIDE SEQUENCE</scope>
    <source>
        <strain evidence="16">DP1</strain>
    </source>
</reference>
<feature type="transmembrane region" description="Helical" evidence="15">
    <location>
        <begin position="448"/>
        <end position="468"/>
    </location>
</feature>
<evidence type="ECO:0000256" key="5">
    <source>
        <dbReference type="ARBA" id="ARBA00022989"/>
    </source>
</evidence>
<dbReference type="InterPro" id="IPR005828">
    <property type="entry name" value="MFS_sugar_transport-like"/>
</dbReference>
<dbReference type="GO" id="GO:0016020">
    <property type="term" value="C:membrane"/>
    <property type="evidence" value="ECO:0007669"/>
    <property type="project" value="UniProtKB-SubCell"/>
</dbReference>
<feature type="transmembrane region" description="Helical" evidence="15">
    <location>
        <begin position="563"/>
        <end position="584"/>
    </location>
</feature>
<comment type="catalytic activity">
    <reaction evidence="7">
        <text>D-galactose(in) = D-galactose(out)</text>
        <dbReference type="Rhea" id="RHEA:34915"/>
        <dbReference type="ChEBI" id="CHEBI:4139"/>
    </reaction>
    <physiologicalReaction direction="right-to-left" evidence="7">
        <dbReference type="Rhea" id="RHEA:34917"/>
    </physiologicalReaction>
</comment>
<feature type="transmembrane region" description="Helical" evidence="15">
    <location>
        <begin position="406"/>
        <end position="428"/>
    </location>
</feature>
<proteinExistence type="predicted"/>
<feature type="transmembrane region" description="Helical" evidence="15">
    <location>
        <begin position="56"/>
        <end position="74"/>
    </location>
</feature>
<evidence type="ECO:0000256" key="3">
    <source>
        <dbReference type="ARBA" id="ARBA00022448"/>
    </source>
</evidence>
<dbReference type="SUPFAM" id="SSF103473">
    <property type="entry name" value="MFS general substrate transporter"/>
    <property type="match status" value="1"/>
</dbReference>
<keyword evidence="5 15" id="KW-1133">Transmembrane helix</keyword>
<feature type="region of interest" description="Disordered" evidence="14">
    <location>
        <begin position="245"/>
        <end position="396"/>
    </location>
</feature>
<organism evidence="16 17">
    <name type="scientific">Euplotes crassus</name>
    <dbReference type="NCBI Taxonomy" id="5936"/>
    <lineage>
        <taxon>Eukaryota</taxon>
        <taxon>Sar</taxon>
        <taxon>Alveolata</taxon>
        <taxon>Ciliophora</taxon>
        <taxon>Intramacronucleata</taxon>
        <taxon>Spirotrichea</taxon>
        <taxon>Hypotrichia</taxon>
        <taxon>Euplotida</taxon>
        <taxon>Euplotidae</taxon>
        <taxon>Moneuplotes</taxon>
    </lineage>
</organism>
<name>A0AAD1U608_EUPCR</name>
<dbReference type="PRINTS" id="PR00171">
    <property type="entry name" value="SUGRTRNSPORT"/>
</dbReference>
<feature type="transmembrane region" description="Helical" evidence="15">
    <location>
        <begin position="86"/>
        <end position="105"/>
    </location>
</feature>
<dbReference type="AlphaFoldDB" id="A0AAD1U608"/>
<dbReference type="Proteomes" id="UP001295684">
    <property type="component" value="Unassembled WGS sequence"/>
</dbReference>
<dbReference type="InterPro" id="IPR050814">
    <property type="entry name" value="Myo-inositol_Transporter"/>
</dbReference>
<evidence type="ECO:0000256" key="11">
    <source>
        <dbReference type="ARBA" id="ARBA00044668"/>
    </source>
</evidence>
<evidence type="ECO:0000256" key="2">
    <source>
        <dbReference type="ARBA" id="ARBA00011738"/>
    </source>
</evidence>
<evidence type="ECO:0000313" key="17">
    <source>
        <dbReference type="Proteomes" id="UP001295684"/>
    </source>
</evidence>
<comment type="catalytic activity">
    <reaction evidence="11">
        <text>D-glucosamine(out) = D-glucosamine(in)</text>
        <dbReference type="Rhea" id="RHEA:78423"/>
        <dbReference type="ChEBI" id="CHEBI:58723"/>
    </reaction>
    <physiologicalReaction direction="left-to-right" evidence="11">
        <dbReference type="Rhea" id="RHEA:78424"/>
    </physiologicalReaction>
</comment>
<feature type="transmembrane region" description="Helical" evidence="15">
    <location>
        <begin position="179"/>
        <end position="202"/>
    </location>
</feature>
<comment type="catalytic activity">
    <reaction evidence="9">
        <text>D-xylose(out) = D-xylose(in)</text>
        <dbReference type="Rhea" id="RHEA:78427"/>
        <dbReference type="ChEBI" id="CHEBI:53455"/>
    </reaction>
    <physiologicalReaction direction="left-to-right" evidence="9">
        <dbReference type="Rhea" id="RHEA:78428"/>
    </physiologicalReaction>
</comment>
<evidence type="ECO:0000256" key="15">
    <source>
        <dbReference type="SAM" id="Phobius"/>
    </source>
</evidence>
<dbReference type="GO" id="GO:0022857">
    <property type="term" value="F:transmembrane transporter activity"/>
    <property type="evidence" value="ECO:0007669"/>
    <property type="project" value="InterPro"/>
</dbReference>
<evidence type="ECO:0000256" key="4">
    <source>
        <dbReference type="ARBA" id="ARBA00022692"/>
    </source>
</evidence>
<keyword evidence="4 15" id="KW-0812">Transmembrane</keyword>
<dbReference type="InterPro" id="IPR036259">
    <property type="entry name" value="MFS_trans_sf"/>
</dbReference>
<accession>A0AAD1U608</accession>
<evidence type="ECO:0000256" key="6">
    <source>
        <dbReference type="ARBA" id="ARBA00023136"/>
    </source>
</evidence>
<sequence>MSGAKPNMLYLVFASLTAASGFAICGYSFGYYNGITGIMHQQYEHYDKQRIHEEDLFNSVASGILPFGAIFGSFMAGPLMKRGRRFAFIVTSLIIIFGTALTLIFNMWALFLGRFIMGLAVGVYFSVSPLYISEISPPSVSGSLGSLNQMLFVAALFLSFSIIYILPLPDDPEAKTTDLWRVVCGIPIILGALQFCLFSFVFRYDTPIFYKKKGDMTNYSKILEVIIPGAKEFDDPEKNIELSGTARKIHPEQIGQNIEQSQEKDENISKDNEYQHNASKDDQPKDNTSKDDHPEKNASKEDQPEEGAREDHNSEENHSEDHKSEDKNREGNHKEENLGNHQHSEENEGGDENSKELEQDPSKAINEYEVNETQNNLKDKETESENKDSVENKPAQKKWPPYYKKALVICCLMSFFHQGTGINAITFFSTEIFKDGDEGNSAEKRARLGTLLLGVAAFTGTASSVFLHKIFSRKFFFISSEAVIMGCLFLAGIFSLFDFDAGIIAVTVINVYCFDGGIGPTMWIYSSDCLDSAGTSIVALVNMIWVCIFATISNLMFEYLTAPGMYFGLTVIQGICIAFVLKYVRETKGKSKEECEKLYCD</sequence>
<feature type="transmembrane region" description="Helical" evidence="15">
    <location>
        <begin position="111"/>
        <end position="132"/>
    </location>
</feature>
<dbReference type="EMBL" id="CAMPGE010003754">
    <property type="protein sequence ID" value="CAI2362601.1"/>
    <property type="molecule type" value="Genomic_DNA"/>
</dbReference>
<keyword evidence="3" id="KW-0813">Transport</keyword>
<evidence type="ECO:0000313" key="16">
    <source>
        <dbReference type="EMBL" id="CAI2362601.1"/>
    </source>
</evidence>
<protein>
    <recommendedName>
        <fullName evidence="13">Hexose transporter 1</fullName>
    </recommendedName>
</protein>
<evidence type="ECO:0000256" key="8">
    <source>
        <dbReference type="ARBA" id="ARBA00044648"/>
    </source>
</evidence>
<evidence type="ECO:0000256" key="10">
    <source>
        <dbReference type="ARBA" id="ARBA00044662"/>
    </source>
</evidence>
<keyword evidence="17" id="KW-1185">Reference proteome</keyword>
<dbReference type="PANTHER" id="PTHR48020:SF12">
    <property type="entry name" value="PROTON MYO-INOSITOL COTRANSPORTER"/>
    <property type="match status" value="1"/>
</dbReference>
<gene>
    <name evidence="16" type="ORF">ECRASSUSDP1_LOCUS3925</name>
</gene>
<comment type="subunit">
    <text evidence="2">Homodimer.</text>
</comment>
<comment type="catalytic activity">
    <reaction evidence="10">
        <text>D-mannose(out) = D-mannose(in)</text>
        <dbReference type="Rhea" id="RHEA:78391"/>
        <dbReference type="ChEBI" id="CHEBI:4208"/>
    </reaction>
    <physiologicalReaction direction="left-to-right" evidence="10">
        <dbReference type="Rhea" id="RHEA:78392"/>
    </physiologicalReaction>
</comment>
<feature type="transmembrane region" description="Helical" evidence="15">
    <location>
        <begin position="503"/>
        <end position="525"/>
    </location>
</feature>
<dbReference type="Gene3D" id="1.20.1250.20">
    <property type="entry name" value="MFS general substrate transporter like domains"/>
    <property type="match status" value="2"/>
</dbReference>
<feature type="compositionally biased region" description="Basic and acidic residues" evidence="14">
    <location>
        <begin position="377"/>
        <end position="391"/>
    </location>
</feature>
<keyword evidence="6 15" id="KW-0472">Membrane</keyword>
<comment type="catalytic activity">
    <reaction evidence="12">
        <text>D-fructose(out) = D-fructose(in)</text>
        <dbReference type="Rhea" id="RHEA:60372"/>
        <dbReference type="ChEBI" id="CHEBI:37721"/>
    </reaction>
    <physiologicalReaction direction="left-to-right" evidence="12">
        <dbReference type="Rhea" id="RHEA:60373"/>
    </physiologicalReaction>
</comment>
<evidence type="ECO:0000256" key="12">
    <source>
        <dbReference type="ARBA" id="ARBA00044710"/>
    </source>
</evidence>